<dbReference type="GO" id="GO:0005829">
    <property type="term" value="C:cytosol"/>
    <property type="evidence" value="ECO:0007669"/>
    <property type="project" value="GOC"/>
</dbReference>
<gene>
    <name evidence="6 9" type="primary">frr</name>
    <name evidence="9" type="ORF">RVIR1_08650</name>
</gene>
<dbReference type="FunFam" id="1.10.132.20:FF:000001">
    <property type="entry name" value="Ribosome-recycling factor"/>
    <property type="match status" value="1"/>
</dbReference>
<sequence length="186" mass="20999">MSIDSVKLAAEQGMQKAIEALELNLAKLRTGRAHPSLLEQLRVPQFDKEVPLNHVASITVADARTLLVTPWDKSLMAVIEKAIRKSDLGLNPVTAGNVMRVPLAALTEDRRREMSKLVKKEAEAACVSIRNHRRDANNQFKELIKKKLITEDEERRAQDMIQKLTDRAITDVEKVADLKEKELMQV</sequence>
<dbReference type="HAMAP" id="MF_00040">
    <property type="entry name" value="RRF"/>
    <property type="match status" value="1"/>
</dbReference>
<name>A0A2Z5UV24_9COXI</name>
<evidence type="ECO:0000256" key="1">
    <source>
        <dbReference type="ARBA" id="ARBA00004496"/>
    </source>
</evidence>
<evidence type="ECO:0000256" key="5">
    <source>
        <dbReference type="ARBA" id="ARBA00025050"/>
    </source>
</evidence>
<dbReference type="Proteomes" id="UP000282483">
    <property type="component" value="Chromosome"/>
</dbReference>
<dbReference type="PANTHER" id="PTHR20982">
    <property type="entry name" value="RIBOSOME RECYCLING FACTOR"/>
    <property type="match status" value="1"/>
</dbReference>
<dbReference type="OrthoDB" id="9804006at2"/>
<evidence type="ECO:0000313" key="10">
    <source>
        <dbReference type="Proteomes" id="UP000282483"/>
    </source>
</evidence>
<evidence type="ECO:0000256" key="6">
    <source>
        <dbReference type="HAMAP-Rule" id="MF_00040"/>
    </source>
</evidence>
<dbReference type="InterPro" id="IPR002661">
    <property type="entry name" value="Ribosome_recyc_fac"/>
</dbReference>
<dbReference type="NCBIfam" id="TIGR00496">
    <property type="entry name" value="frr"/>
    <property type="match status" value="1"/>
</dbReference>
<proteinExistence type="inferred from homology"/>
<evidence type="ECO:0000256" key="2">
    <source>
        <dbReference type="ARBA" id="ARBA00005912"/>
    </source>
</evidence>
<dbReference type="PANTHER" id="PTHR20982:SF3">
    <property type="entry name" value="MITOCHONDRIAL RIBOSOME RECYCLING FACTOR PSEUDO 1"/>
    <property type="match status" value="1"/>
</dbReference>
<evidence type="ECO:0000259" key="8">
    <source>
        <dbReference type="Pfam" id="PF01765"/>
    </source>
</evidence>
<dbReference type="EMBL" id="AP018005">
    <property type="protein sequence ID" value="BBB15348.1"/>
    <property type="molecule type" value="Genomic_DNA"/>
</dbReference>
<dbReference type="AlphaFoldDB" id="A0A2Z5UV24"/>
<dbReference type="FunFam" id="3.30.1360.40:FF:000001">
    <property type="entry name" value="Ribosome-recycling factor"/>
    <property type="match status" value="1"/>
</dbReference>
<dbReference type="Gene3D" id="3.30.1360.40">
    <property type="match status" value="1"/>
</dbReference>
<dbReference type="InterPro" id="IPR036191">
    <property type="entry name" value="RRF_sf"/>
</dbReference>
<keyword evidence="10" id="KW-1185">Reference proteome</keyword>
<comment type="subcellular location">
    <subcellularLocation>
        <location evidence="1 6">Cytoplasm</location>
    </subcellularLocation>
</comment>
<reference evidence="9 10" key="1">
    <citation type="submission" date="2017-03" db="EMBL/GenBank/DDBJ databases">
        <title>The genome sequence of Candidatus Rickettsiella viridis.</title>
        <authorList>
            <person name="Nikoh N."/>
            <person name="Tsuchida T."/>
            <person name="Yamaguchi K."/>
            <person name="Maeda T."/>
            <person name="Shigenobu S."/>
            <person name="Fukatsu T."/>
        </authorList>
    </citation>
    <scope>NUCLEOTIDE SEQUENCE [LARGE SCALE GENOMIC DNA]</scope>
    <source>
        <strain evidence="9 10">Ap-RA04</strain>
    </source>
</reference>
<evidence type="ECO:0000256" key="7">
    <source>
        <dbReference type="SAM" id="Coils"/>
    </source>
</evidence>
<evidence type="ECO:0000313" key="9">
    <source>
        <dbReference type="EMBL" id="BBB15348.1"/>
    </source>
</evidence>
<evidence type="ECO:0000256" key="3">
    <source>
        <dbReference type="ARBA" id="ARBA00022490"/>
    </source>
</evidence>
<comment type="function">
    <text evidence="5 6">Responsible for the release of ribosomes from messenger RNA at the termination of protein biosynthesis. May increase the efficiency of translation by recycling ribosomes from one round of translation to another.</text>
</comment>
<dbReference type="Pfam" id="PF01765">
    <property type="entry name" value="RRF"/>
    <property type="match status" value="1"/>
</dbReference>
<keyword evidence="3 6" id="KW-0963">Cytoplasm</keyword>
<protein>
    <recommendedName>
        <fullName evidence="6">Ribosome-recycling factor</fullName>
        <shortName evidence="6">RRF</shortName>
    </recommendedName>
    <alternativeName>
        <fullName evidence="6">Ribosome-releasing factor</fullName>
    </alternativeName>
</protein>
<comment type="similarity">
    <text evidence="2 6">Belongs to the RRF family.</text>
</comment>
<evidence type="ECO:0000256" key="4">
    <source>
        <dbReference type="ARBA" id="ARBA00022917"/>
    </source>
</evidence>
<feature type="coiled-coil region" evidence="7">
    <location>
        <begin position="103"/>
        <end position="139"/>
    </location>
</feature>
<dbReference type="RefSeq" id="WP_126322810.1">
    <property type="nucleotide sequence ID" value="NZ_AP018005.1"/>
</dbReference>
<dbReference type="KEGG" id="rvi:RVIR1_08650"/>
<keyword evidence="4 6" id="KW-0648">Protein biosynthesis</keyword>
<dbReference type="GO" id="GO:0043023">
    <property type="term" value="F:ribosomal large subunit binding"/>
    <property type="evidence" value="ECO:0007669"/>
    <property type="project" value="TreeGrafter"/>
</dbReference>
<dbReference type="CDD" id="cd00520">
    <property type="entry name" value="RRF"/>
    <property type="match status" value="1"/>
</dbReference>
<organism evidence="9 10">
    <name type="scientific">Candidatus Rickettsiella viridis</name>
    <dbReference type="NCBI Taxonomy" id="676208"/>
    <lineage>
        <taxon>Bacteria</taxon>
        <taxon>Pseudomonadati</taxon>
        <taxon>Pseudomonadota</taxon>
        <taxon>Gammaproteobacteria</taxon>
        <taxon>Legionellales</taxon>
        <taxon>Coxiellaceae</taxon>
        <taxon>Rickettsiella</taxon>
    </lineage>
</organism>
<dbReference type="GO" id="GO:0002184">
    <property type="term" value="P:cytoplasmic translational termination"/>
    <property type="evidence" value="ECO:0007669"/>
    <property type="project" value="TreeGrafter"/>
</dbReference>
<keyword evidence="7" id="KW-0175">Coiled coil</keyword>
<accession>A0A2Z5UV24</accession>
<dbReference type="SUPFAM" id="SSF55194">
    <property type="entry name" value="Ribosome recycling factor, RRF"/>
    <property type="match status" value="1"/>
</dbReference>
<feature type="domain" description="Ribosome recycling factor" evidence="8">
    <location>
        <begin position="23"/>
        <end position="184"/>
    </location>
</feature>
<dbReference type="Gene3D" id="1.10.132.20">
    <property type="entry name" value="Ribosome-recycling factor"/>
    <property type="match status" value="1"/>
</dbReference>
<dbReference type="InterPro" id="IPR023584">
    <property type="entry name" value="Ribosome_recyc_fac_dom"/>
</dbReference>